<evidence type="ECO:0000313" key="3">
    <source>
        <dbReference type="Proteomes" id="UP000231456"/>
    </source>
</evidence>
<accession>A0A2M8F8I2</accession>
<proteinExistence type="predicted"/>
<keyword evidence="1" id="KW-1133">Transmembrane helix</keyword>
<protein>
    <submittedName>
        <fullName evidence="2">Uncharacterized protein</fullName>
    </submittedName>
</protein>
<comment type="caution">
    <text evidence="2">The sequence shown here is derived from an EMBL/GenBank/DDBJ whole genome shotgun (WGS) entry which is preliminary data.</text>
</comment>
<dbReference type="AlphaFoldDB" id="A0A2M8F8I2"/>
<gene>
    <name evidence="2" type="ORF">CO030_04950</name>
</gene>
<reference evidence="3" key="1">
    <citation type="submission" date="2017-09" db="EMBL/GenBank/DDBJ databases">
        <title>Depth-based differentiation of microbial function through sediment-hosted aquifers and enrichment of novel symbionts in the deep terrestrial subsurface.</title>
        <authorList>
            <person name="Probst A.J."/>
            <person name="Ladd B."/>
            <person name="Jarett J.K."/>
            <person name="Geller-Mcgrath D.E."/>
            <person name="Sieber C.M.K."/>
            <person name="Emerson J.B."/>
            <person name="Anantharaman K."/>
            <person name="Thomas B.C."/>
            <person name="Malmstrom R."/>
            <person name="Stieglmeier M."/>
            <person name="Klingl A."/>
            <person name="Woyke T."/>
            <person name="Ryan C.M."/>
            <person name="Banfield J.F."/>
        </authorList>
    </citation>
    <scope>NUCLEOTIDE SEQUENCE [LARGE SCALE GENOMIC DNA]</scope>
</reference>
<name>A0A2M8F8I2_9BACT</name>
<feature type="transmembrane region" description="Helical" evidence="1">
    <location>
        <begin position="6"/>
        <end position="24"/>
    </location>
</feature>
<organism evidence="2 3">
    <name type="scientific">Candidatus Magasanikbacteria bacterium CG_4_9_14_0_2_um_filter_42_11</name>
    <dbReference type="NCBI Taxonomy" id="1974643"/>
    <lineage>
        <taxon>Bacteria</taxon>
        <taxon>Candidatus Magasanikiibacteriota</taxon>
    </lineage>
</organism>
<dbReference type="EMBL" id="PFRH01000150">
    <property type="protein sequence ID" value="PJC52040.1"/>
    <property type="molecule type" value="Genomic_DNA"/>
</dbReference>
<dbReference type="Proteomes" id="UP000231456">
    <property type="component" value="Unassembled WGS sequence"/>
</dbReference>
<sequence length="102" mass="12170">MDPHVISVFVVIALLILWLFSRWVNNLRIRRVVFEIIDRSPRSELDQESLMLQLEWSCLRISRQIEVLRQQQRLSDRYEPREIGRRISTVRILTVIPDASSV</sequence>
<evidence type="ECO:0000256" key="1">
    <source>
        <dbReference type="SAM" id="Phobius"/>
    </source>
</evidence>
<evidence type="ECO:0000313" key="2">
    <source>
        <dbReference type="EMBL" id="PJC52040.1"/>
    </source>
</evidence>
<keyword evidence="1" id="KW-0472">Membrane</keyword>
<keyword evidence="1" id="KW-0812">Transmembrane</keyword>